<dbReference type="PANTHER" id="PTHR46832">
    <property type="entry name" value="5'-METHYLTHIOADENOSINE/S-ADENOSYLHOMOCYSTEINE NUCLEOSIDASE"/>
    <property type="match status" value="1"/>
</dbReference>
<organism evidence="2 3">
    <name type="scientific">Methylocystis parvus</name>
    <dbReference type="NCBI Taxonomy" id="134"/>
    <lineage>
        <taxon>Bacteria</taxon>
        <taxon>Pseudomonadati</taxon>
        <taxon>Pseudomonadota</taxon>
        <taxon>Alphaproteobacteria</taxon>
        <taxon>Hyphomicrobiales</taxon>
        <taxon>Methylocystaceae</taxon>
        <taxon>Methylocystis</taxon>
    </lineage>
</organism>
<evidence type="ECO:0000259" key="1">
    <source>
        <dbReference type="Pfam" id="PF01048"/>
    </source>
</evidence>
<dbReference type="InterPro" id="IPR035994">
    <property type="entry name" value="Nucleoside_phosphorylase_sf"/>
</dbReference>
<gene>
    <name evidence="2" type="ORF">F7D14_11015</name>
</gene>
<reference evidence="2 3" key="1">
    <citation type="submission" date="2019-09" db="EMBL/GenBank/DDBJ databases">
        <title>Isolation and complete genome sequencing of Methylocystis species.</title>
        <authorList>
            <person name="Rumah B.L."/>
            <person name="Stead C.E."/>
            <person name="Stevens B.C."/>
            <person name="Minton N.P."/>
            <person name="Grosse-Honebrink A."/>
            <person name="Zhang Y."/>
        </authorList>
    </citation>
    <scope>NUCLEOTIDE SEQUENCE [LARGE SCALE GENOMIC DNA]</scope>
    <source>
        <strain evidence="2 3">BRCS2</strain>
    </source>
</reference>
<dbReference type="GO" id="GO:0009116">
    <property type="term" value="P:nucleoside metabolic process"/>
    <property type="evidence" value="ECO:0007669"/>
    <property type="project" value="InterPro"/>
</dbReference>
<dbReference type="RefSeq" id="WP_016919466.1">
    <property type="nucleotide sequence ID" value="NZ_CP044331.1"/>
</dbReference>
<dbReference type="InterPro" id="IPR000845">
    <property type="entry name" value="Nucleoside_phosphorylase_d"/>
</dbReference>
<dbReference type="Pfam" id="PF01048">
    <property type="entry name" value="PNP_UDP_1"/>
    <property type="match status" value="1"/>
</dbReference>
<dbReference type="SUPFAM" id="SSF53167">
    <property type="entry name" value="Purine and uridine phosphorylases"/>
    <property type="match status" value="1"/>
</dbReference>
<evidence type="ECO:0000313" key="2">
    <source>
        <dbReference type="EMBL" id="QGM97951.1"/>
    </source>
</evidence>
<accession>A0A6B8M4U7</accession>
<name>A0A6B8M4U7_9HYPH</name>
<dbReference type="NCBIfam" id="TIGR03468">
    <property type="entry name" value="HpnG"/>
    <property type="match status" value="1"/>
</dbReference>
<dbReference type="GO" id="GO:0005829">
    <property type="term" value="C:cytosol"/>
    <property type="evidence" value="ECO:0007669"/>
    <property type="project" value="TreeGrafter"/>
</dbReference>
<dbReference type="GO" id="GO:0008930">
    <property type="term" value="F:methylthioadenosine nucleosidase activity"/>
    <property type="evidence" value="ECO:0007669"/>
    <property type="project" value="TreeGrafter"/>
</dbReference>
<dbReference type="Proteomes" id="UP000422569">
    <property type="component" value="Chromosome"/>
</dbReference>
<keyword evidence="3" id="KW-1185">Reference proteome</keyword>
<dbReference type="InterPro" id="IPR017831">
    <property type="entry name" value="Hopanoid-assoc_phosphoryl_HpnG"/>
</dbReference>
<feature type="domain" description="Nucleoside phosphorylase" evidence="1">
    <location>
        <begin position="36"/>
        <end position="178"/>
    </location>
</feature>
<proteinExistence type="predicted"/>
<dbReference type="EMBL" id="CP044331">
    <property type="protein sequence ID" value="QGM97951.1"/>
    <property type="molecule type" value="Genomic_DNA"/>
</dbReference>
<dbReference type="PANTHER" id="PTHR46832:SF1">
    <property type="entry name" value="5'-METHYLTHIOADENOSINE_S-ADENOSYLHOMOCYSTEINE NUCLEOSIDASE"/>
    <property type="match status" value="1"/>
</dbReference>
<evidence type="ECO:0000313" key="3">
    <source>
        <dbReference type="Proteomes" id="UP000422569"/>
    </source>
</evidence>
<sequence>MTLVQSRRREAARIAAAPGPVLVVTGMRREAACVMGEGVAPLCSGANVAQLREQLERLKERRFSAVVSFGLAGALDYALRPGDIVIADTVVAGEARHATHGRFSDALAEGAAARGCKVVPGAIVGVDKPAMDPAAKTFLRESAQAHAVDMESHLAAGFARELGLPFAVLRAISDPAARALPPLAAKALTPKGDIDGRIVARELIRAPHQIGGLILAGLDSRAAFVSLSRCGPLLGPLFRLVLADL</sequence>
<dbReference type="GO" id="GO:0019284">
    <property type="term" value="P:L-methionine salvage from S-adenosylmethionine"/>
    <property type="evidence" value="ECO:0007669"/>
    <property type="project" value="TreeGrafter"/>
</dbReference>
<dbReference type="AlphaFoldDB" id="A0A6B8M4U7"/>
<dbReference type="Gene3D" id="3.40.50.1580">
    <property type="entry name" value="Nucleoside phosphorylase domain"/>
    <property type="match status" value="1"/>
</dbReference>
<dbReference type="KEGG" id="mpar:F7D14_11015"/>
<dbReference type="GO" id="GO:0008782">
    <property type="term" value="F:adenosylhomocysteine nucleosidase activity"/>
    <property type="evidence" value="ECO:0007669"/>
    <property type="project" value="TreeGrafter"/>
</dbReference>
<dbReference type="CDD" id="cd17768">
    <property type="entry name" value="adenosylhopane_nucleosidase_HpnG-like"/>
    <property type="match status" value="1"/>
</dbReference>
<protein>
    <submittedName>
        <fullName evidence="2">Phosphorylase</fullName>
    </submittedName>
</protein>